<keyword evidence="1" id="KW-0812">Transmembrane</keyword>
<feature type="transmembrane region" description="Helical" evidence="1">
    <location>
        <begin position="407"/>
        <end position="430"/>
    </location>
</feature>
<sequence>MISNYFKLIHIKGFGFGSKSFSVKLDIKDFFSFDQIHLECIDSRDLDYTIEFYPLKSLVIDSSLDLTLGEPQKRLSLFQNAIMIKFIDIKGFDLNSGLSEKLTSYIDLIFMCFFYTSFQPYSHGFKLNQCSNTNTDYKVFGNIFSLQFSFSTKYSKNTCPNILQNSNIFVIEFRGLSDSFLKQNILGFLEFDQTLNIVIEKIYLFSYRIDLNKDLLNSALFANASMISLTGSFNYLNLESIQNLKRLKLITFFDANFKFLVFNQSDWFNCLGTSQKPIGIYVNTLGDIVLSLDKFFTVEINQHPMVLDEADYQEFPNTNTFDHFQFKNSDSNVRKIFGFGSYVIYSLYLSNFLLNDVFLMALLVGFDLKMLFQLRKKLKKKIIASKMIVNKSTREIEKHQTKITFTVFFNIFVIISFKMVHFGFSLFIIIEKMLLPPNLNICLKQNRVCSNFQEAGELFYSISNIYTFVLFFNLNTNFKNSALEIFKGKKT</sequence>
<evidence type="ECO:0000256" key="1">
    <source>
        <dbReference type="SAM" id="Phobius"/>
    </source>
</evidence>
<proteinExistence type="predicted"/>
<keyword evidence="1" id="KW-0472">Membrane</keyword>
<name>A0A3M7SE08_BRAPC</name>
<reference evidence="2 3" key="1">
    <citation type="journal article" date="2018" name="Sci. Rep.">
        <title>Genomic signatures of local adaptation to the degree of environmental predictability in rotifers.</title>
        <authorList>
            <person name="Franch-Gras L."/>
            <person name="Hahn C."/>
            <person name="Garcia-Roger E.M."/>
            <person name="Carmona M.J."/>
            <person name="Serra M."/>
            <person name="Gomez A."/>
        </authorList>
    </citation>
    <scope>NUCLEOTIDE SEQUENCE [LARGE SCALE GENOMIC DNA]</scope>
    <source>
        <strain evidence="2">HYR1</strain>
    </source>
</reference>
<keyword evidence="3" id="KW-1185">Reference proteome</keyword>
<organism evidence="2 3">
    <name type="scientific">Brachionus plicatilis</name>
    <name type="common">Marine rotifer</name>
    <name type="synonym">Brachionus muelleri</name>
    <dbReference type="NCBI Taxonomy" id="10195"/>
    <lineage>
        <taxon>Eukaryota</taxon>
        <taxon>Metazoa</taxon>
        <taxon>Spiralia</taxon>
        <taxon>Gnathifera</taxon>
        <taxon>Rotifera</taxon>
        <taxon>Eurotatoria</taxon>
        <taxon>Monogononta</taxon>
        <taxon>Pseudotrocha</taxon>
        <taxon>Ploima</taxon>
        <taxon>Brachionidae</taxon>
        <taxon>Brachionus</taxon>
    </lineage>
</organism>
<evidence type="ECO:0000313" key="2">
    <source>
        <dbReference type="EMBL" id="RNA34022.1"/>
    </source>
</evidence>
<keyword evidence="1" id="KW-1133">Transmembrane helix</keyword>
<dbReference type="AlphaFoldDB" id="A0A3M7SE08"/>
<comment type="caution">
    <text evidence="2">The sequence shown here is derived from an EMBL/GenBank/DDBJ whole genome shotgun (WGS) entry which is preliminary data.</text>
</comment>
<evidence type="ECO:0000313" key="3">
    <source>
        <dbReference type="Proteomes" id="UP000276133"/>
    </source>
</evidence>
<feature type="transmembrane region" description="Helical" evidence="1">
    <location>
        <begin position="352"/>
        <end position="372"/>
    </location>
</feature>
<gene>
    <name evidence="2" type="ORF">BpHYR1_023491</name>
</gene>
<accession>A0A3M7SE08</accession>
<protein>
    <recommendedName>
        <fullName evidence="4">Transmembrane protein</fullName>
    </recommendedName>
</protein>
<evidence type="ECO:0008006" key="4">
    <source>
        <dbReference type="Google" id="ProtNLM"/>
    </source>
</evidence>
<feature type="transmembrane region" description="Helical" evidence="1">
    <location>
        <begin position="458"/>
        <end position="478"/>
    </location>
</feature>
<dbReference type="Proteomes" id="UP000276133">
    <property type="component" value="Unassembled WGS sequence"/>
</dbReference>
<dbReference type="EMBL" id="REGN01001534">
    <property type="protein sequence ID" value="RNA34022.1"/>
    <property type="molecule type" value="Genomic_DNA"/>
</dbReference>